<keyword evidence="1" id="KW-0732">Signal</keyword>
<sequence>MSQTIISIRYSLFYTTMIAYLALLSSSASAHRAFAGNNLFFKAEPNSEIIQMSLQLEAYPADNLQLSPLDDVSPTARALRNHDFKTRYPEWFRERRPSRAAFATLFSPVGRENAVAIDFEPSNLGGVLLEIVNRVDGTQSVDYPTSFDFRTLQRTMASQAPLTSSTVINYGIPYFNIFNVLCHNEALSQIYEASVQPPPYSEHRVETVLSAIPVSDHRLLYASAGTGNFFNARIHNDNLYYSETPNPPIGVHLRHPDYQQHVTIRITRVSAETMRSWRRERGWLPRQSWGDWLRDIFIGNRFRQNNNRPDNPGVSFPTLPSFAIGSG</sequence>
<gene>
    <name evidence="2" type="ORF">NX722_00805</name>
</gene>
<evidence type="ECO:0000313" key="2">
    <source>
        <dbReference type="EMBL" id="MCW7551218.1"/>
    </source>
</evidence>
<comment type="caution">
    <text evidence="2">The sequence shown here is derived from an EMBL/GenBank/DDBJ whole genome shotgun (WGS) entry which is preliminary data.</text>
</comment>
<evidence type="ECO:0000313" key="3">
    <source>
        <dbReference type="Proteomes" id="UP001209854"/>
    </source>
</evidence>
<protein>
    <submittedName>
        <fullName evidence="2">Uncharacterized protein</fullName>
    </submittedName>
</protein>
<proteinExistence type="predicted"/>
<evidence type="ECO:0000256" key="1">
    <source>
        <dbReference type="SAM" id="SignalP"/>
    </source>
</evidence>
<name>A0ABT3MQ35_9GAMM</name>
<accession>A0ABT3MQ35</accession>
<organism evidence="2 3">
    <name type="scientific">Endozoicomonas gorgoniicola</name>
    <dbReference type="NCBI Taxonomy" id="1234144"/>
    <lineage>
        <taxon>Bacteria</taxon>
        <taxon>Pseudomonadati</taxon>
        <taxon>Pseudomonadota</taxon>
        <taxon>Gammaproteobacteria</taxon>
        <taxon>Oceanospirillales</taxon>
        <taxon>Endozoicomonadaceae</taxon>
        <taxon>Endozoicomonas</taxon>
    </lineage>
</organism>
<feature type="signal peptide" evidence="1">
    <location>
        <begin position="1"/>
        <end position="30"/>
    </location>
</feature>
<reference evidence="2 3" key="1">
    <citation type="submission" date="2022-10" db="EMBL/GenBank/DDBJ databases">
        <title>High-quality genome sequences of two octocoral-associated bacteria, Endozoicomonas euniceicola EF212 and Endozoicomonas gorgoniicola PS125.</title>
        <authorList>
            <person name="Chiou Y.-J."/>
            <person name="Chen Y.-H."/>
        </authorList>
    </citation>
    <scope>NUCLEOTIDE SEQUENCE [LARGE SCALE GENOMIC DNA]</scope>
    <source>
        <strain evidence="2 3">PS125</strain>
    </source>
</reference>
<dbReference type="Proteomes" id="UP001209854">
    <property type="component" value="Unassembled WGS sequence"/>
</dbReference>
<dbReference type="RefSeq" id="WP_262566285.1">
    <property type="nucleotide sequence ID" value="NZ_JAPFCC010000001.1"/>
</dbReference>
<keyword evidence="3" id="KW-1185">Reference proteome</keyword>
<dbReference type="EMBL" id="JAPFCC010000001">
    <property type="protein sequence ID" value="MCW7551218.1"/>
    <property type="molecule type" value="Genomic_DNA"/>
</dbReference>
<feature type="chain" id="PRO_5047176121" evidence="1">
    <location>
        <begin position="31"/>
        <end position="327"/>
    </location>
</feature>